<feature type="region of interest" description="Disordered" evidence="1">
    <location>
        <begin position="189"/>
        <end position="242"/>
    </location>
</feature>
<name>A0A9P7FVU1_9AGAR</name>
<evidence type="ECO:0008006" key="4">
    <source>
        <dbReference type="Google" id="ProtNLM"/>
    </source>
</evidence>
<evidence type="ECO:0000256" key="1">
    <source>
        <dbReference type="SAM" id="MobiDB-lite"/>
    </source>
</evidence>
<dbReference type="Proteomes" id="UP000717328">
    <property type="component" value="Unassembled WGS sequence"/>
</dbReference>
<sequence>MAPEVLSGGAQTICKLTNTTPFWHNSVHDVESFLWVLVYICLTRRGPGMAMIRDEFLNGFGAVYICAYKYFDNDSPTELAQAKFSLFTHPQLFQSEIVDHFHPYFEGLKGLVSRWWRLLILAYTYHGNEYYYIHNHIIRILEKTIADLQDPETPHQDTIDELLRRKEHHERVLGTFRRNTTAIKIESRTSVDADSDDALSDAPEHLSSVTGQPVHHAVHPPAYHPPPDLSTNRPIKKARRET</sequence>
<reference evidence="2" key="1">
    <citation type="submission" date="2021-02" db="EMBL/GenBank/DDBJ databases">
        <authorList>
            <person name="Nieuwenhuis M."/>
            <person name="Van De Peppel L.J.J."/>
        </authorList>
    </citation>
    <scope>NUCLEOTIDE SEQUENCE</scope>
    <source>
        <strain evidence="2">D49</strain>
    </source>
</reference>
<reference evidence="2" key="2">
    <citation type="submission" date="2021-10" db="EMBL/GenBank/DDBJ databases">
        <title>Phylogenomics reveals ancestral predisposition of the termite-cultivated fungus Termitomyces towards a domesticated lifestyle.</title>
        <authorList>
            <person name="Auxier B."/>
            <person name="Grum-Grzhimaylo A."/>
            <person name="Cardenas M.E."/>
            <person name="Lodge J.D."/>
            <person name="Laessoe T."/>
            <person name="Pedersen O."/>
            <person name="Smith M.E."/>
            <person name="Kuyper T.W."/>
            <person name="Franco-Molano E.A."/>
            <person name="Baroni T.J."/>
            <person name="Aanen D.K."/>
        </authorList>
    </citation>
    <scope>NUCLEOTIDE SEQUENCE</scope>
    <source>
        <strain evidence="2">D49</strain>
    </source>
</reference>
<dbReference type="AlphaFoldDB" id="A0A9P7FVU1"/>
<proteinExistence type="predicted"/>
<gene>
    <name evidence="2" type="ORF">H0H81_009387</name>
</gene>
<organism evidence="2 3">
    <name type="scientific">Sphagnurus paluster</name>
    <dbReference type="NCBI Taxonomy" id="117069"/>
    <lineage>
        <taxon>Eukaryota</taxon>
        <taxon>Fungi</taxon>
        <taxon>Dikarya</taxon>
        <taxon>Basidiomycota</taxon>
        <taxon>Agaricomycotina</taxon>
        <taxon>Agaricomycetes</taxon>
        <taxon>Agaricomycetidae</taxon>
        <taxon>Agaricales</taxon>
        <taxon>Tricholomatineae</taxon>
        <taxon>Lyophyllaceae</taxon>
        <taxon>Sphagnurus</taxon>
    </lineage>
</organism>
<dbReference type="EMBL" id="JABCKI010005988">
    <property type="protein sequence ID" value="KAG5636007.1"/>
    <property type="molecule type" value="Genomic_DNA"/>
</dbReference>
<dbReference type="OrthoDB" id="312874at2759"/>
<evidence type="ECO:0000313" key="3">
    <source>
        <dbReference type="Proteomes" id="UP000717328"/>
    </source>
</evidence>
<keyword evidence="3" id="KW-1185">Reference proteome</keyword>
<protein>
    <recommendedName>
        <fullName evidence="4">Fungal-type protein kinase domain-containing protein</fullName>
    </recommendedName>
</protein>
<comment type="caution">
    <text evidence="2">The sequence shown here is derived from an EMBL/GenBank/DDBJ whole genome shotgun (WGS) entry which is preliminary data.</text>
</comment>
<evidence type="ECO:0000313" key="2">
    <source>
        <dbReference type="EMBL" id="KAG5636007.1"/>
    </source>
</evidence>
<accession>A0A9P7FVU1</accession>